<keyword evidence="2" id="KW-1185">Reference proteome</keyword>
<dbReference type="AlphaFoldDB" id="A0A0B1SEY6"/>
<evidence type="ECO:0000313" key="2">
    <source>
        <dbReference type="Proteomes" id="UP000053660"/>
    </source>
</evidence>
<dbReference type="SUPFAM" id="SSF63829">
    <property type="entry name" value="Calcium-dependent phosphotriesterase"/>
    <property type="match status" value="1"/>
</dbReference>
<proteinExistence type="predicted"/>
<dbReference type="OrthoDB" id="5307922at2759"/>
<name>A0A0B1SEY6_OESDE</name>
<gene>
    <name evidence="1" type="ORF">OESDEN_18231</name>
</gene>
<protein>
    <recommendedName>
        <fullName evidence="3">Adipocyte plasma membrane-associated protein</fullName>
    </recommendedName>
</protein>
<dbReference type="Proteomes" id="UP000053660">
    <property type="component" value="Unassembled WGS sequence"/>
</dbReference>
<reference evidence="1 2" key="1">
    <citation type="submission" date="2014-03" db="EMBL/GenBank/DDBJ databases">
        <title>Draft genome of the hookworm Oesophagostomum dentatum.</title>
        <authorList>
            <person name="Mitreva M."/>
        </authorList>
    </citation>
    <scope>NUCLEOTIDE SEQUENCE [LARGE SCALE GENOMIC DNA]</scope>
    <source>
        <strain evidence="1 2">OD-Hann</strain>
    </source>
</reference>
<accession>A0A0B1SEY6</accession>
<dbReference type="PANTHER" id="PTHR10426">
    <property type="entry name" value="STRICTOSIDINE SYNTHASE-RELATED"/>
    <property type="match status" value="1"/>
</dbReference>
<sequence>MVPRNKYSNLGTSSRLTVSFRLNLETNEVTPFAVNLPGLPDNIRAGAGSTLWVGLAGVRHSGAPSMIDAAGPYPLIRQILMDLIPEHWWIQYLHLVRPRHAMVIQLSADGEIVQTLHDPKGISIQDVSQVSQSGEYLYFGSFHNKYIARLHLKE</sequence>
<dbReference type="PANTHER" id="PTHR10426:SF88">
    <property type="entry name" value="ADIPOCYTE PLASMA MEMBRANE-ASSOCIATED PROTEIN HEMOMUCIN-RELATED"/>
    <property type="match status" value="1"/>
</dbReference>
<dbReference type="InterPro" id="IPR011042">
    <property type="entry name" value="6-blade_b-propeller_TolB-like"/>
</dbReference>
<dbReference type="GO" id="GO:0016787">
    <property type="term" value="F:hydrolase activity"/>
    <property type="evidence" value="ECO:0007669"/>
    <property type="project" value="TreeGrafter"/>
</dbReference>
<evidence type="ECO:0008006" key="3">
    <source>
        <dbReference type="Google" id="ProtNLM"/>
    </source>
</evidence>
<dbReference type="Gene3D" id="2.120.10.30">
    <property type="entry name" value="TolB, C-terminal domain"/>
    <property type="match status" value="1"/>
</dbReference>
<evidence type="ECO:0000313" key="1">
    <source>
        <dbReference type="EMBL" id="KHJ82077.1"/>
    </source>
</evidence>
<dbReference type="GO" id="GO:0012505">
    <property type="term" value="C:endomembrane system"/>
    <property type="evidence" value="ECO:0007669"/>
    <property type="project" value="TreeGrafter"/>
</dbReference>
<organism evidence="1 2">
    <name type="scientific">Oesophagostomum dentatum</name>
    <name type="common">Nodular worm</name>
    <dbReference type="NCBI Taxonomy" id="61180"/>
    <lineage>
        <taxon>Eukaryota</taxon>
        <taxon>Metazoa</taxon>
        <taxon>Ecdysozoa</taxon>
        <taxon>Nematoda</taxon>
        <taxon>Chromadorea</taxon>
        <taxon>Rhabditida</taxon>
        <taxon>Rhabditina</taxon>
        <taxon>Rhabditomorpha</taxon>
        <taxon>Strongyloidea</taxon>
        <taxon>Strongylidae</taxon>
        <taxon>Oesophagostomum</taxon>
    </lineage>
</organism>
<dbReference type="EMBL" id="KN582457">
    <property type="protein sequence ID" value="KHJ82077.1"/>
    <property type="molecule type" value="Genomic_DNA"/>
</dbReference>